<dbReference type="InterPro" id="IPR039426">
    <property type="entry name" value="TonB-dep_rcpt-like"/>
</dbReference>
<keyword evidence="8 14" id="KW-0675">Receptor</keyword>
<evidence type="ECO:0000256" key="1">
    <source>
        <dbReference type="ARBA" id="ARBA00004571"/>
    </source>
</evidence>
<dbReference type="EMBL" id="CP001674">
    <property type="protein sequence ID" value="ACT51680.1"/>
    <property type="molecule type" value="Genomic_DNA"/>
</dbReference>
<evidence type="ECO:0000256" key="7">
    <source>
        <dbReference type="ARBA" id="ARBA00023136"/>
    </source>
</evidence>
<name>C6XAD9_METGS</name>
<evidence type="ECO:0000259" key="12">
    <source>
        <dbReference type="Pfam" id="PF00593"/>
    </source>
</evidence>
<sequence length="691" mass="76115">MSFPPEYVAPSWGRIWTIGLTLASAMSAYGSEALTLSPVSVTSHYDNAIGTSDAASEGSVTSTLIANRPTLRTGEILEFVPGMIVSQHSGDGKANQYYLRGFNLDHGTDFATYVDEMPVNMRSHAHGQGYTDLNFLIPELVQSIHYRKGPYYAEEGDFSSAGSAHLQLANTLPQGVASMSTGENTYRRYLLANSMAAGNGQLLYGLEINRNDGPWDSPENLRKVNGVLRYSEGDAANGFNVTAMAYHNHWNATDQIPARAVSSGLISRYGAIDTTDGGESSRYSLSYGLHRRNQQGAFEMNAYIVQSKLDLYSNFSYFLNDPVNGDQFNQREQRRMAGLNVSQSWFSTWAGRDVQNKLGMQTRYDRLSPVGLYNTVARQRLATIREDQVKEASIGLFAENTTQWLPKFRSVAGVRYDSYAFDVESSIQGNSGTAHDAVVSPKLSLIFGPWANTEYFVNIGKGFHSNDARGTTQTQLPNGGGATSAVTPLVNTRGMELGLRTEVIRGLQSSLAVWRLDNASELVFVGDAGETEASRASKRVGVEWNNHYIANDWLLLDMDLAATHARFTEHDAAGDYIPGAINQVASLGATVTRLGNWSGAIQLRHFGPRPLLEDNSVRSDATTIAYLRVGYKVDAKTRLTLDIFNLFNRKNSDIDYYYASRLQGEALSGVDDVHFHPVEPRTARLTLTYNF</sequence>
<feature type="domain" description="TonB-dependent receptor-like beta-barrel" evidence="12">
    <location>
        <begin position="228"/>
        <end position="646"/>
    </location>
</feature>
<dbReference type="GO" id="GO:0015344">
    <property type="term" value="F:siderophore uptake transmembrane transporter activity"/>
    <property type="evidence" value="ECO:0007669"/>
    <property type="project" value="TreeGrafter"/>
</dbReference>
<comment type="similarity">
    <text evidence="2 10 11">Belongs to the TonB-dependent receptor family.</text>
</comment>
<dbReference type="GO" id="GO:0044718">
    <property type="term" value="P:siderophore transmembrane transport"/>
    <property type="evidence" value="ECO:0007669"/>
    <property type="project" value="TreeGrafter"/>
</dbReference>
<dbReference type="Pfam" id="PF07715">
    <property type="entry name" value="Plug"/>
    <property type="match status" value="1"/>
</dbReference>
<comment type="subcellular location">
    <subcellularLocation>
        <location evidence="1 10">Cell outer membrane</location>
        <topology evidence="1 10">Multi-pass membrane protein</topology>
    </subcellularLocation>
</comment>
<dbReference type="SUPFAM" id="SSF56935">
    <property type="entry name" value="Porins"/>
    <property type="match status" value="1"/>
</dbReference>
<dbReference type="InterPro" id="IPR000531">
    <property type="entry name" value="Beta-barrel_TonB"/>
</dbReference>
<dbReference type="RefSeq" id="WP_015830947.1">
    <property type="nucleotide sequence ID" value="NC_012969.1"/>
</dbReference>
<keyword evidence="9 10" id="KW-0998">Cell outer membrane</keyword>
<dbReference type="Proteomes" id="UP000002743">
    <property type="component" value="Chromosome"/>
</dbReference>
<evidence type="ECO:0000256" key="3">
    <source>
        <dbReference type="ARBA" id="ARBA00022448"/>
    </source>
</evidence>
<dbReference type="InterPro" id="IPR012910">
    <property type="entry name" value="Plug_dom"/>
</dbReference>
<evidence type="ECO:0000256" key="9">
    <source>
        <dbReference type="ARBA" id="ARBA00023237"/>
    </source>
</evidence>
<keyword evidence="3 10" id="KW-0813">Transport</keyword>
<evidence type="ECO:0000256" key="5">
    <source>
        <dbReference type="ARBA" id="ARBA00022692"/>
    </source>
</evidence>
<dbReference type="PROSITE" id="PS52016">
    <property type="entry name" value="TONB_DEPENDENT_REC_3"/>
    <property type="match status" value="1"/>
</dbReference>
<keyword evidence="6 11" id="KW-0798">TonB box</keyword>
<protein>
    <submittedName>
        <fullName evidence="14">TonB-dependent receptor</fullName>
    </submittedName>
</protein>
<reference evidence="15" key="1">
    <citation type="submission" date="2009-07" db="EMBL/GenBank/DDBJ databases">
        <title>Complete sequence of chromosome of Methylovorus sp. SIP3-4.</title>
        <authorList>
            <person name="Lucas S."/>
            <person name="Copeland A."/>
            <person name="Lapidus A."/>
            <person name="Glavina del Rio T."/>
            <person name="Tice H."/>
            <person name="Bruce D."/>
            <person name="Goodwin L."/>
            <person name="Pitluck S."/>
            <person name="Clum A."/>
            <person name="Larimer F."/>
            <person name="Land M."/>
            <person name="Hauser L."/>
            <person name="Kyrpides N."/>
            <person name="Mikhailova N."/>
            <person name="Kayluzhnaya M."/>
            <person name="Chistoserdova L."/>
        </authorList>
    </citation>
    <scope>NUCLEOTIDE SEQUENCE [LARGE SCALE GENOMIC DNA]</scope>
    <source>
        <strain evidence="15">SIP3-4</strain>
    </source>
</reference>
<keyword evidence="15" id="KW-1185">Reference proteome</keyword>
<evidence type="ECO:0000256" key="8">
    <source>
        <dbReference type="ARBA" id="ARBA00023170"/>
    </source>
</evidence>
<dbReference type="KEGG" id="mei:Msip34_2443"/>
<reference evidence="14 15" key="2">
    <citation type="journal article" date="2011" name="J. Bacteriol.">
        <title>Genomes of three methylotrophs from a single niche uncover genetic and metabolic divergence of Methylophilaceae.</title>
        <authorList>
            <person name="Lapidus A."/>
            <person name="Clum A."/>
            <person name="Labutti K."/>
            <person name="Kaluzhnaya M.G."/>
            <person name="Lim S."/>
            <person name="Beck D.A."/>
            <person name="Glavina Del Rio T."/>
            <person name="Nolan M."/>
            <person name="Mavromatis K."/>
            <person name="Huntemann M."/>
            <person name="Lucas S."/>
            <person name="Lidstrom M.E."/>
            <person name="Ivanova N."/>
            <person name="Chistoserdova L."/>
        </authorList>
    </citation>
    <scope>NUCLEOTIDE SEQUENCE [LARGE SCALE GENOMIC DNA]</scope>
    <source>
        <strain evidence="14 15">SIP3-4</strain>
    </source>
</reference>
<dbReference type="STRING" id="582744.Msip34_2443"/>
<evidence type="ECO:0000256" key="11">
    <source>
        <dbReference type="RuleBase" id="RU003357"/>
    </source>
</evidence>
<dbReference type="Pfam" id="PF00593">
    <property type="entry name" value="TonB_dep_Rec_b-barrel"/>
    <property type="match status" value="1"/>
</dbReference>
<dbReference type="HOGENOM" id="CLU_016085_0_0_4"/>
<dbReference type="InterPro" id="IPR037066">
    <property type="entry name" value="Plug_dom_sf"/>
</dbReference>
<proteinExistence type="inferred from homology"/>
<dbReference type="Gene3D" id="2.170.130.10">
    <property type="entry name" value="TonB-dependent receptor, plug domain"/>
    <property type="match status" value="1"/>
</dbReference>
<keyword evidence="7 10" id="KW-0472">Membrane</keyword>
<keyword evidence="4 10" id="KW-1134">Transmembrane beta strand</keyword>
<dbReference type="eggNOG" id="COG4206">
    <property type="taxonomic scope" value="Bacteria"/>
</dbReference>
<dbReference type="PANTHER" id="PTHR30069">
    <property type="entry name" value="TONB-DEPENDENT OUTER MEMBRANE RECEPTOR"/>
    <property type="match status" value="1"/>
</dbReference>
<evidence type="ECO:0000256" key="2">
    <source>
        <dbReference type="ARBA" id="ARBA00009810"/>
    </source>
</evidence>
<dbReference type="AlphaFoldDB" id="C6XAD9"/>
<evidence type="ECO:0000256" key="6">
    <source>
        <dbReference type="ARBA" id="ARBA00023077"/>
    </source>
</evidence>
<evidence type="ECO:0000256" key="4">
    <source>
        <dbReference type="ARBA" id="ARBA00022452"/>
    </source>
</evidence>
<feature type="domain" description="TonB-dependent receptor plug" evidence="13">
    <location>
        <begin position="56"/>
        <end position="162"/>
    </location>
</feature>
<dbReference type="InterPro" id="IPR036942">
    <property type="entry name" value="Beta-barrel_TonB_sf"/>
</dbReference>
<evidence type="ECO:0000259" key="13">
    <source>
        <dbReference type="Pfam" id="PF07715"/>
    </source>
</evidence>
<dbReference type="Gene3D" id="2.40.170.20">
    <property type="entry name" value="TonB-dependent receptor, beta-barrel domain"/>
    <property type="match status" value="1"/>
</dbReference>
<evidence type="ECO:0000313" key="14">
    <source>
        <dbReference type="EMBL" id="ACT51680.1"/>
    </source>
</evidence>
<dbReference type="PANTHER" id="PTHR30069:SF36">
    <property type="entry name" value="BLL6948 PROTEIN"/>
    <property type="match status" value="1"/>
</dbReference>
<organism evidence="14 15">
    <name type="scientific">Methylovorus glucosotrophus (strain SIP3-4)</name>
    <dbReference type="NCBI Taxonomy" id="582744"/>
    <lineage>
        <taxon>Bacteria</taxon>
        <taxon>Pseudomonadati</taxon>
        <taxon>Pseudomonadota</taxon>
        <taxon>Betaproteobacteria</taxon>
        <taxon>Nitrosomonadales</taxon>
        <taxon>Methylophilaceae</taxon>
        <taxon>Methylovorus</taxon>
    </lineage>
</organism>
<dbReference type="GO" id="GO:0009279">
    <property type="term" value="C:cell outer membrane"/>
    <property type="evidence" value="ECO:0007669"/>
    <property type="project" value="UniProtKB-SubCell"/>
</dbReference>
<gene>
    <name evidence="14" type="ordered locus">Msip34_2443</name>
</gene>
<evidence type="ECO:0000313" key="15">
    <source>
        <dbReference type="Proteomes" id="UP000002743"/>
    </source>
</evidence>
<accession>C6XAD9</accession>
<keyword evidence="5 10" id="KW-0812">Transmembrane</keyword>
<evidence type="ECO:0000256" key="10">
    <source>
        <dbReference type="PROSITE-ProRule" id="PRU01360"/>
    </source>
</evidence>